<organism evidence="1 2">
    <name type="scientific">Ruminiclostridium cellobioparum subsp. termitidis CT1112</name>
    <dbReference type="NCBI Taxonomy" id="1195236"/>
    <lineage>
        <taxon>Bacteria</taxon>
        <taxon>Bacillati</taxon>
        <taxon>Bacillota</taxon>
        <taxon>Clostridia</taxon>
        <taxon>Eubacteriales</taxon>
        <taxon>Oscillospiraceae</taxon>
        <taxon>Ruminiclostridium</taxon>
    </lineage>
</organism>
<protein>
    <submittedName>
        <fullName evidence="1">Coenzyme F390 synthetase</fullName>
    </submittedName>
</protein>
<dbReference type="Gene3D" id="3.40.50.12780">
    <property type="entry name" value="N-terminal domain of ligase-like"/>
    <property type="match status" value="1"/>
</dbReference>
<dbReference type="eggNOG" id="COG1541">
    <property type="taxonomic scope" value="Bacteria"/>
</dbReference>
<name>S0FLB9_RUMCE</name>
<dbReference type="EMBL" id="AORV01000026">
    <property type="protein sequence ID" value="EMS72692.1"/>
    <property type="molecule type" value="Genomic_DNA"/>
</dbReference>
<dbReference type="STRING" id="1195236.CTER_1308"/>
<dbReference type="SUPFAM" id="SSF56801">
    <property type="entry name" value="Acetyl-CoA synthetase-like"/>
    <property type="match status" value="1"/>
</dbReference>
<sequence>MVFRLKFLFFFLIKYFSYYLPSYRDEYKKEILRKKKLYRILRYARDNSVFYRRELKGLDLKKIPLEELPVVDKNILVYSLEDVLTVDLRISDIEDYLSTGFSLSRNYKNKFLIFHTSGSSGSSVNVVWGPREFATATAMLLVKNTGLLRGKNPFELIAGKKRFLYIGIMDDYIGGNSWVYAMRNLVRLRLISIFTPIDRMVKEVEGFKPEFIMAKPHVLGEIAEHILNKSVDIQPEKLIFVGEMLTERDKNKIKAGFGIFPVNSYSTCETGPVAFEEEPETLTVMDEEIILELLDEDNRPITGYYQLGHIVITNLYNRVMPIIRYDIGDMAYYVPNNKNSSLDRICYIRGRNTSYFTFEDKKDGNFRISEYPFWSIHIPGIAHYQVIQVNGTGINVIMEIEKKVEDRETVRCLLEKKIKRIFPEEFAETQLKISYEYVEKIPVTKSGKIVITSPLREKDLEKNA</sequence>
<gene>
    <name evidence="1" type="ORF">CTER_1308</name>
</gene>
<comment type="caution">
    <text evidence="1">The sequence shown here is derived from an EMBL/GenBank/DDBJ whole genome shotgun (WGS) entry which is preliminary data.</text>
</comment>
<dbReference type="InterPro" id="IPR042099">
    <property type="entry name" value="ANL_N_sf"/>
</dbReference>
<dbReference type="PATRIC" id="fig|1195236.3.peg.1625"/>
<keyword evidence="2" id="KW-1185">Reference proteome</keyword>
<evidence type="ECO:0000313" key="2">
    <source>
        <dbReference type="Proteomes" id="UP000014155"/>
    </source>
</evidence>
<dbReference type="Proteomes" id="UP000014155">
    <property type="component" value="Unassembled WGS sequence"/>
</dbReference>
<dbReference type="PANTHER" id="PTHR36932">
    <property type="entry name" value="CAPSULAR POLYSACCHARIDE BIOSYNTHESIS PROTEIN"/>
    <property type="match status" value="1"/>
</dbReference>
<dbReference type="InterPro" id="IPR053158">
    <property type="entry name" value="CapK_Type1_Caps_Biosynth"/>
</dbReference>
<reference evidence="1 2" key="1">
    <citation type="journal article" date="2013" name="Genome Announc.">
        <title>Draft Genome Sequence of the Cellulolytic, Mesophilic, Anaerobic Bacterium Clostridium termitidis Strain CT1112 (DSM 5398).</title>
        <authorList>
            <person name="Lal S."/>
            <person name="Ramachandran U."/>
            <person name="Zhang X."/>
            <person name="Munir R."/>
            <person name="Sparling R."/>
            <person name="Levin D.B."/>
        </authorList>
    </citation>
    <scope>NUCLEOTIDE SEQUENCE [LARGE SCALE GENOMIC DNA]</scope>
    <source>
        <strain evidence="1 2">CT1112</strain>
    </source>
</reference>
<proteinExistence type="predicted"/>
<dbReference type="PANTHER" id="PTHR36932:SF1">
    <property type="entry name" value="CAPSULAR POLYSACCHARIDE BIOSYNTHESIS PROTEIN"/>
    <property type="match status" value="1"/>
</dbReference>
<evidence type="ECO:0000313" key="1">
    <source>
        <dbReference type="EMBL" id="EMS72692.1"/>
    </source>
</evidence>
<accession>S0FLB9</accession>
<dbReference type="AlphaFoldDB" id="S0FLB9"/>